<dbReference type="PANTHER" id="PTHR34595:SF7">
    <property type="entry name" value="SLL1039 PROTEIN"/>
    <property type="match status" value="1"/>
</dbReference>
<keyword evidence="5" id="KW-1185">Reference proteome</keyword>
<proteinExistence type="predicted"/>
<accession>A0AA37PIS5</accession>
<feature type="domain" description="Circularly permuted ATPgrasp" evidence="2">
    <location>
        <begin position="103"/>
        <end position="434"/>
    </location>
</feature>
<evidence type="ECO:0000313" key="3">
    <source>
        <dbReference type="EMBL" id="GBG39921.1"/>
    </source>
</evidence>
<dbReference type="PANTHER" id="PTHR34595">
    <property type="entry name" value="BLR5612 PROTEIN"/>
    <property type="match status" value="1"/>
</dbReference>
<evidence type="ECO:0000313" key="5">
    <source>
        <dbReference type="Proteomes" id="UP000245060"/>
    </source>
</evidence>
<name>A0AA37PIS5_9MYCO</name>
<dbReference type="InterPro" id="IPR016450">
    <property type="entry name" value="UCP005522"/>
</dbReference>
<organism evidence="4 6">
    <name type="scientific">Mycobacterium montefiorense</name>
    <dbReference type="NCBI Taxonomy" id="154654"/>
    <lineage>
        <taxon>Bacteria</taxon>
        <taxon>Bacillati</taxon>
        <taxon>Actinomycetota</taxon>
        <taxon>Actinomycetes</taxon>
        <taxon>Mycobacteriales</taxon>
        <taxon>Mycobacteriaceae</taxon>
        <taxon>Mycobacterium</taxon>
        <taxon>Mycobacterium simiae complex</taxon>
    </lineage>
</organism>
<reference evidence="3" key="1">
    <citation type="journal article" date="2018" name="Genome Announc.">
        <title>Draft Genome Sequence of Mycobacterium montefiorense Isolated from Japanese Black Salamander (Hynobius nigrescens).</title>
        <authorList>
            <person name="Fukano H."/>
            <person name="Yoshida M."/>
            <person name="Shimizu A."/>
            <person name="Iwao H."/>
            <person name="Katayama Y."/>
            <person name="Omatsu T."/>
            <person name="Mizutani T."/>
            <person name="Kurata O."/>
            <person name="Wada S."/>
            <person name="Hoshino Y."/>
        </authorList>
    </citation>
    <scope>NUCLEOTIDE SEQUENCE</scope>
    <source>
        <strain evidence="3">BS</strain>
    </source>
</reference>
<evidence type="ECO:0000313" key="6">
    <source>
        <dbReference type="Proteomes" id="UP001139505"/>
    </source>
</evidence>
<dbReference type="Gene3D" id="3.30.1490.270">
    <property type="match status" value="1"/>
</dbReference>
<evidence type="ECO:0000256" key="1">
    <source>
        <dbReference type="SAM" id="MobiDB-lite"/>
    </source>
</evidence>
<dbReference type="InterPro" id="IPR007302">
    <property type="entry name" value="CP_ATPgrasp"/>
</dbReference>
<dbReference type="Pfam" id="PF04174">
    <property type="entry name" value="CP_ATPgrasp_1"/>
    <property type="match status" value="1"/>
</dbReference>
<dbReference type="SUPFAM" id="SSF56059">
    <property type="entry name" value="Glutathione synthetase ATP-binding domain-like"/>
    <property type="match status" value="1"/>
</dbReference>
<comment type="caution">
    <text evidence="4">The sequence shown here is derived from an EMBL/GenBank/DDBJ whole genome shotgun (WGS) entry which is preliminary data.</text>
</comment>
<dbReference type="Proteomes" id="UP001139505">
    <property type="component" value="Unassembled WGS sequence"/>
</dbReference>
<sequence>MSFPNQVETARRGSRGAARALARSERIFGGYNTSDVYAQAFDEMFDAQGNVRGLYKGIYAELAPSDAADLRARAEALARAFIDQGITFSLSGQERPFPLDLVPRVISAAEWNRLERGIVQRVKALELYLDDIYGDQEILNDGVIPRRLVTSCEHFHRQAVGIVPPNGVRIHVAGIDLIRDEKGTWRVLEDNLRSPSGVSYVMENRRTMARVFPNLFATHRVRAVDDYSSHLLRALRNSAATNEADPTVVVLTPGVYNSAYFEHSLLARQMGVELVEGRDLFCRDNQVYMRTTEGERQVDVIYRRIDDVFLDPLQFRADSVLGVAGLVNAARAGNVVISSAIGNGVGDDKLVYTYVPTMIEYYLGEKPLLANVDTFRCWLDDEREEVLDRVDELVIKPVEGSGGYGIVFGPEASEKELATVSKKIRDDPRAWIAQPMMELSTVPTQIGNTLAPRYVDLRPFAVNDGDDVWVLPGGLSRVALVEGSRVVNSSQGGGSKDTWVLAPRASAADRELGAAEVVRSLPESMADPEADDSPGPPHQQPLQAEQTQNDRPTKKQKQKQQQQQQQRTVR</sequence>
<dbReference type="Gene3D" id="3.40.50.11290">
    <property type="match status" value="1"/>
</dbReference>
<reference evidence="5" key="2">
    <citation type="submission" date="2018-04" db="EMBL/GenBank/DDBJ databases">
        <title>Draft genome sequence of Mycobacterium montefiorense isolated from Japanese black salamander.</title>
        <authorList>
            <person name="Fukano H."/>
            <person name="Yoshida M."/>
            <person name="Shimizu A."/>
            <person name="Iwao H."/>
            <person name="Kurata O."/>
            <person name="Katayama Y."/>
            <person name="Omatsu T."/>
            <person name="Mizutani T."/>
            <person name="Wada S."/>
            <person name="Hoshino Y."/>
        </authorList>
    </citation>
    <scope>NUCLEOTIDE SEQUENCE [LARGE SCALE GENOMIC DNA]</scope>
    <source>
        <strain evidence="5">BS</strain>
    </source>
</reference>
<feature type="region of interest" description="Disordered" evidence="1">
    <location>
        <begin position="517"/>
        <end position="570"/>
    </location>
</feature>
<dbReference type="PIRSF" id="PIRSF005522">
    <property type="entry name" value="UCP005522"/>
    <property type="match status" value="1"/>
</dbReference>
<dbReference type="InterPro" id="IPR051680">
    <property type="entry name" value="ATP-dep_Glu-Cys_Ligase-2"/>
</dbReference>
<feature type="compositionally biased region" description="Polar residues" evidence="1">
    <location>
        <begin position="540"/>
        <end position="550"/>
    </location>
</feature>
<dbReference type="EMBL" id="BFCH01000023">
    <property type="protein sequence ID" value="GBG39921.1"/>
    <property type="molecule type" value="Genomic_DNA"/>
</dbReference>
<dbReference type="EMBL" id="BQYH01000003">
    <property type="protein sequence ID" value="GKU70458.1"/>
    <property type="molecule type" value="Genomic_DNA"/>
</dbReference>
<dbReference type="Proteomes" id="UP000245060">
    <property type="component" value="Unassembled WGS sequence"/>
</dbReference>
<evidence type="ECO:0000259" key="2">
    <source>
        <dbReference type="Pfam" id="PF04174"/>
    </source>
</evidence>
<dbReference type="AlphaFoldDB" id="A0AA37PIS5"/>
<protein>
    <recommendedName>
        <fullName evidence="2">Circularly permuted ATPgrasp domain-containing protein</fullName>
    </recommendedName>
</protein>
<gene>
    <name evidence="3" type="ORF">MmonteBS_42930</name>
    <name evidence="4" type="ORF">NJB18185_02350</name>
</gene>
<evidence type="ECO:0000313" key="4">
    <source>
        <dbReference type="EMBL" id="GKU70458.1"/>
    </source>
</evidence>
<feature type="compositionally biased region" description="Low complexity" evidence="1">
    <location>
        <begin position="559"/>
        <end position="570"/>
    </location>
</feature>
<reference evidence="4" key="4">
    <citation type="submission" date="2022-04" db="EMBL/GenBank/DDBJ databases">
        <authorList>
            <person name="Komine T."/>
            <person name="Fukano H."/>
            <person name="Wada S."/>
        </authorList>
    </citation>
    <scope>NUCLEOTIDE SEQUENCE</scope>
    <source>
        <strain evidence="4">NJB18185</strain>
    </source>
</reference>
<reference evidence="4" key="3">
    <citation type="journal article" date="2022" name="Microbiol. Resour. Announc.">
        <title>Draft Genome Sequences of Eight Mycobacterium montefiorense Strains Isolated from Salamanders in Captivity.</title>
        <authorList>
            <person name="Komine T."/>
            <person name="Ihara H."/>
            <person name="Fukano H."/>
            <person name="Hoshino Y."/>
            <person name="Kurata O."/>
            <person name="Wada S."/>
        </authorList>
    </citation>
    <scope>NUCLEOTIDE SEQUENCE</scope>
    <source>
        <strain evidence="4">NJB18185</strain>
    </source>
</reference>